<organism evidence="2 3">
    <name type="scientific">Tetradesmus obliquus</name>
    <name type="common">Green alga</name>
    <name type="synonym">Acutodesmus obliquus</name>
    <dbReference type="NCBI Taxonomy" id="3088"/>
    <lineage>
        <taxon>Eukaryota</taxon>
        <taxon>Viridiplantae</taxon>
        <taxon>Chlorophyta</taxon>
        <taxon>core chlorophytes</taxon>
        <taxon>Chlorophyceae</taxon>
        <taxon>CS clade</taxon>
        <taxon>Sphaeropleales</taxon>
        <taxon>Scenedesmaceae</taxon>
        <taxon>Tetradesmus</taxon>
    </lineage>
</organism>
<feature type="compositionally biased region" description="Low complexity" evidence="1">
    <location>
        <begin position="496"/>
        <end position="506"/>
    </location>
</feature>
<dbReference type="AlphaFoldDB" id="A0A383WCZ6"/>
<evidence type="ECO:0000256" key="1">
    <source>
        <dbReference type="SAM" id="MobiDB-lite"/>
    </source>
</evidence>
<feature type="region of interest" description="Disordered" evidence="1">
    <location>
        <begin position="408"/>
        <end position="429"/>
    </location>
</feature>
<feature type="region of interest" description="Disordered" evidence="1">
    <location>
        <begin position="283"/>
        <end position="351"/>
    </location>
</feature>
<reference evidence="2 3" key="1">
    <citation type="submission" date="2016-10" db="EMBL/GenBank/DDBJ databases">
        <authorList>
            <person name="Cai Z."/>
        </authorList>
    </citation>
    <scope>NUCLEOTIDE SEQUENCE [LARGE SCALE GENOMIC DNA]</scope>
</reference>
<feature type="compositionally biased region" description="Low complexity" evidence="1">
    <location>
        <begin position="448"/>
        <end position="466"/>
    </location>
</feature>
<evidence type="ECO:0000313" key="3">
    <source>
        <dbReference type="Proteomes" id="UP000256970"/>
    </source>
</evidence>
<feature type="region of interest" description="Disordered" evidence="1">
    <location>
        <begin position="448"/>
        <end position="506"/>
    </location>
</feature>
<sequence length="748" mass="79423">MAPKQEVDFLDGIVRATFVSRQEAASVLQAQLLLCQLVKHQEDPLSGCFVASHSSSSNLKLLQVAKSSPKSTSAGLLGVEGTLLHCTDGSGNVQTLSLSSAVDLLPPAACEDAAAAEHLSEASWCSAVQQLHTSTAGRDLSTMQQVATVMLKLWRYTRAHQLLLPIQQLLQRHRSSMAALRPIITAPQDFSSGQQLHVKLQQQLHTQQQQTQQQLQRQQRSWAQLLAEPSEALVAQLHNQLPGVPHKALLQLLRLLSAAVSGLEATVTQEVLQQMLHDLEHPGSFQPAAQQEPDNCNQQQAISNNEAAPEQAEQQQQQQQPAQSVTPMAKATSAGVSGKQEQQEAAAADAVQVDGAETGAAALPPWSSTAGMQLPAAHAMKQHVQCQQQQQQLQAAVAQAPAVPPVVVPGAPAGGSQQTEDEQYSPTRHAAEEAATVALAGLGAFKQARAATTQKQQPQGQQHQHQLGAKRAAAGGGEQPRSKKAATSQATVAPRNTPAANGSAASPTAAAAATSAGAAATPAKPSAASGGSKLKLPANYALTLFDDLRFSLQHWGLTKAVVDTRGRRLVQLDWYLKVHEPMQQHLPSEELAVKFLAKYPDVFRLEKRPPAIGSTPATFLGIQPHAAQALLAGKRCQQLLAAYKARLHSHLQQQQHEQQQQQGHSAGGVIDLALASARVQAGGLMDPLLKQYSDKLFTSFKDFAAAALADEFVLVDTGGGRQGLMLRQPAAAEPAGSCSMSVEPGECR</sequence>
<dbReference type="EMBL" id="FNXT01001221">
    <property type="protein sequence ID" value="SZX74894.1"/>
    <property type="molecule type" value="Genomic_DNA"/>
</dbReference>
<feature type="compositionally biased region" description="Low complexity" evidence="1">
    <location>
        <begin position="306"/>
        <end position="323"/>
    </location>
</feature>
<proteinExistence type="predicted"/>
<accession>A0A383WCZ6</accession>
<feature type="compositionally biased region" description="Polar residues" evidence="1">
    <location>
        <begin position="287"/>
        <end position="305"/>
    </location>
</feature>
<keyword evidence="3" id="KW-1185">Reference proteome</keyword>
<evidence type="ECO:0000313" key="2">
    <source>
        <dbReference type="EMBL" id="SZX74894.1"/>
    </source>
</evidence>
<gene>
    <name evidence="2" type="ORF">BQ4739_LOCUS15212</name>
</gene>
<protein>
    <submittedName>
        <fullName evidence="2">Uncharacterized protein</fullName>
    </submittedName>
</protein>
<dbReference type="Proteomes" id="UP000256970">
    <property type="component" value="Unassembled WGS sequence"/>
</dbReference>
<name>A0A383WCZ6_TETOB</name>